<reference evidence="1 2" key="1">
    <citation type="submission" date="2019-04" db="EMBL/GenBank/DDBJ databases">
        <authorList>
            <person name="Li Y."/>
            <person name="Wang J."/>
        </authorList>
    </citation>
    <scope>NUCLEOTIDE SEQUENCE [LARGE SCALE GENOMIC DNA]</scope>
    <source>
        <strain evidence="1 2">DSM 14668</strain>
    </source>
</reference>
<dbReference type="PROSITE" id="PS51257">
    <property type="entry name" value="PROKAR_LIPOPROTEIN"/>
    <property type="match status" value="1"/>
</dbReference>
<dbReference type="OrthoDB" id="5512799at2"/>
<evidence type="ECO:0000313" key="1">
    <source>
        <dbReference type="EMBL" id="TKC97932.1"/>
    </source>
</evidence>
<accession>A0A4U1IUB7</accession>
<name>A0A4U1IUB7_9BACT</name>
<protein>
    <submittedName>
        <fullName evidence="1">Uncharacterized protein</fullName>
    </submittedName>
</protein>
<sequence>MATVLRKLLPIVATAALGAAALGCGPEPVRAPNPTRTLDERRALEVIRRAVAQEGVQPAPAREVELRSGKALRVDVSVDGHEYGIAYISDEDLDKLGDAIKPPNGADEKLRLERVGPEGEVRIVLLYQANYRYDDLAGESHELTTITAERTLTRDVRDFITYAKTKKFK</sequence>
<organism evidence="1 2">
    <name type="scientific">Polyangium fumosum</name>
    <dbReference type="NCBI Taxonomy" id="889272"/>
    <lineage>
        <taxon>Bacteria</taxon>
        <taxon>Pseudomonadati</taxon>
        <taxon>Myxococcota</taxon>
        <taxon>Polyangia</taxon>
        <taxon>Polyangiales</taxon>
        <taxon>Polyangiaceae</taxon>
        <taxon>Polyangium</taxon>
    </lineage>
</organism>
<proteinExistence type="predicted"/>
<dbReference type="RefSeq" id="WP_136935028.1">
    <property type="nucleotide sequence ID" value="NZ_SSMQ01000078.1"/>
</dbReference>
<dbReference type="Proteomes" id="UP000309215">
    <property type="component" value="Unassembled WGS sequence"/>
</dbReference>
<dbReference type="EMBL" id="SSMQ01000078">
    <property type="protein sequence ID" value="TKC97932.1"/>
    <property type="molecule type" value="Genomic_DNA"/>
</dbReference>
<gene>
    <name evidence="1" type="ORF">E8A74_43360</name>
</gene>
<comment type="caution">
    <text evidence="1">The sequence shown here is derived from an EMBL/GenBank/DDBJ whole genome shotgun (WGS) entry which is preliminary data.</text>
</comment>
<dbReference type="AlphaFoldDB" id="A0A4U1IUB7"/>
<keyword evidence="2" id="KW-1185">Reference proteome</keyword>
<evidence type="ECO:0000313" key="2">
    <source>
        <dbReference type="Proteomes" id="UP000309215"/>
    </source>
</evidence>